<dbReference type="EMBL" id="JAAXLS010000002">
    <property type="protein sequence ID" value="NKQ52491.1"/>
    <property type="molecule type" value="Genomic_DNA"/>
</dbReference>
<name>A0ABX1IYB2_9PSEU</name>
<feature type="domain" description="Roadblock/LAMTOR2" evidence="1">
    <location>
        <begin position="11"/>
        <end position="101"/>
    </location>
</feature>
<reference evidence="2 3" key="1">
    <citation type="submission" date="2020-04" db="EMBL/GenBank/DDBJ databases">
        <title>Novel species.</title>
        <authorList>
            <person name="Teo W.F.A."/>
            <person name="Lipun K."/>
            <person name="Srisuk N."/>
            <person name="Duangmal K."/>
        </authorList>
    </citation>
    <scope>NUCLEOTIDE SEQUENCE [LARGE SCALE GENOMIC DNA]</scope>
    <source>
        <strain evidence="2 3">K13G38</strain>
    </source>
</reference>
<dbReference type="Gene3D" id="3.30.450.30">
    <property type="entry name" value="Dynein light chain 2a, cytoplasmic"/>
    <property type="match status" value="1"/>
</dbReference>
<evidence type="ECO:0000259" key="1">
    <source>
        <dbReference type="SMART" id="SM00960"/>
    </source>
</evidence>
<evidence type="ECO:0000313" key="2">
    <source>
        <dbReference type="EMBL" id="NKQ52491.1"/>
    </source>
</evidence>
<comment type="caution">
    <text evidence="2">The sequence shown here is derived from an EMBL/GenBank/DDBJ whole genome shotgun (WGS) entry which is preliminary data.</text>
</comment>
<dbReference type="Pfam" id="PF03259">
    <property type="entry name" value="Robl_LC7"/>
    <property type="match status" value="1"/>
</dbReference>
<dbReference type="PANTHER" id="PTHR36222">
    <property type="entry name" value="SERINE PROTEASE INHIBITOR RV3364C"/>
    <property type="match status" value="1"/>
</dbReference>
<dbReference type="SUPFAM" id="SSF103196">
    <property type="entry name" value="Roadblock/LC7 domain"/>
    <property type="match status" value="1"/>
</dbReference>
<protein>
    <submittedName>
        <fullName evidence="2">Roadblock/LC7 domain-containing protein</fullName>
    </submittedName>
</protein>
<sequence length="143" mass="15571">MDQKTRKKDVNWLLDDFVDRVVGIDRAVLLTSDGLLMGRSRGLSEEDGEHLSAMASAFQSLSRGAARHFSSGGVRQTMVEMDKAFLFVMAAGRGACLATLAAHEADLGLVAYEMNRLVKRVGVNMSASPRPVEAPNGKPHDRR</sequence>
<dbReference type="InterPro" id="IPR004942">
    <property type="entry name" value="Roadblock/LAMTOR2_dom"/>
</dbReference>
<accession>A0ABX1IYB2</accession>
<organism evidence="2 3">
    <name type="scientific">Amycolatopsis acididurans</name>
    <dbReference type="NCBI Taxonomy" id="2724524"/>
    <lineage>
        <taxon>Bacteria</taxon>
        <taxon>Bacillati</taxon>
        <taxon>Actinomycetota</taxon>
        <taxon>Actinomycetes</taxon>
        <taxon>Pseudonocardiales</taxon>
        <taxon>Pseudonocardiaceae</taxon>
        <taxon>Amycolatopsis</taxon>
    </lineage>
</organism>
<dbReference type="PANTHER" id="PTHR36222:SF1">
    <property type="entry name" value="SERINE PROTEASE INHIBITOR RV3364C"/>
    <property type="match status" value="1"/>
</dbReference>
<dbReference type="Proteomes" id="UP000715441">
    <property type="component" value="Unassembled WGS sequence"/>
</dbReference>
<gene>
    <name evidence="2" type="ORF">HFP15_06325</name>
</gene>
<proteinExistence type="predicted"/>
<keyword evidence="3" id="KW-1185">Reference proteome</keyword>
<evidence type="ECO:0000313" key="3">
    <source>
        <dbReference type="Proteomes" id="UP000715441"/>
    </source>
</evidence>
<dbReference type="SMART" id="SM00960">
    <property type="entry name" value="Robl_LC7"/>
    <property type="match status" value="1"/>
</dbReference>
<dbReference type="RefSeq" id="WP_168512345.1">
    <property type="nucleotide sequence ID" value="NZ_JAAXLS010000002.1"/>
</dbReference>
<dbReference type="InterPro" id="IPR053141">
    <property type="entry name" value="Mycobact_SerProt_Inhib_Rv3364c"/>
</dbReference>